<reference evidence="4" key="1">
    <citation type="journal article" date="2019" name="Int. J. Syst. Evol. Microbiol.">
        <title>The Global Catalogue of Microorganisms (GCM) 10K type strain sequencing project: providing services to taxonomists for standard genome sequencing and annotation.</title>
        <authorList>
            <consortium name="The Broad Institute Genomics Platform"/>
            <consortium name="The Broad Institute Genome Sequencing Center for Infectious Disease"/>
            <person name="Wu L."/>
            <person name="Ma J."/>
        </authorList>
    </citation>
    <scope>NUCLEOTIDE SEQUENCE [LARGE SCALE GENOMIC DNA]</scope>
    <source>
        <strain evidence="4">JCM 16544</strain>
    </source>
</reference>
<gene>
    <name evidence="3" type="ORF">GCM10022200_24850</name>
</gene>
<protein>
    <submittedName>
        <fullName evidence="3">Sugar phosphate isomerase/epimerase</fullName>
    </submittedName>
</protein>
<comment type="caution">
    <text evidence="3">The sequence shown here is derived from an EMBL/GenBank/DDBJ whole genome shotgun (WGS) entry which is preliminary data.</text>
</comment>
<proteinExistence type="predicted"/>
<sequence length="326" mass="35423">MSTPEAWPIASAMLSLGNADPEAGVAQPLRDRWLADLTEVRGAGFDRVDLTDSWLHYGDLSAGQLADLRACLDEAALSAVSMSAIRRSVIDADAGDAHLAYLHRCIDAAAELGVGVVSAGLHRALTDEQRERLWFWTAVGHVDDPEDAEAWRRAVSRFRELGAHAENVGLLLSLELYEDTYLGSASSAVRLVEEIGSDAVGLNPDIGNLIRLPRPVEHWRELIEQTAPYANFWHVKNYARYEDPSTGLYSAVPAYLESGVIDYRTCIKVMAQAGFDGVVCVEHYGGDGLSMSAANRDYLHDRVLPAARGIEGTSRVRQMSSTAGAA</sequence>
<dbReference type="Proteomes" id="UP001501697">
    <property type="component" value="Unassembled WGS sequence"/>
</dbReference>
<organism evidence="3 4">
    <name type="scientific">Microbacterium awajiense</name>
    <dbReference type="NCBI Taxonomy" id="415214"/>
    <lineage>
        <taxon>Bacteria</taxon>
        <taxon>Bacillati</taxon>
        <taxon>Actinomycetota</taxon>
        <taxon>Actinomycetes</taxon>
        <taxon>Micrococcales</taxon>
        <taxon>Microbacteriaceae</taxon>
        <taxon>Microbacterium</taxon>
    </lineage>
</organism>
<dbReference type="InterPro" id="IPR036237">
    <property type="entry name" value="Xyl_isomerase-like_sf"/>
</dbReference>
<dbReference type="InterPro" id="IPR013022">
    <property type="entry name" value="Xyl_isomerase-like_TIM-brl"/>
</dbReference>
<dbReference type="SUPFAM" id="SSF51658">
    <property type="entry name" value="Xylose isomerase-like"/>
    <property type="match status" value="1"/>
</dbReference>
<dbReference type="GO" id="GO:0016853">
    <property type="term" value="F:isomerase activity"/>
    <property type="evidence" value="ECO:0007669"/>
    <property type="project" value="UniProtKB-KW"/>
</dbReference>
<name>A0ABP7ATH3_9MICO</name>
<evidence type="ECO:0000313" key="4">
    <source>
        <dbReference type="Proteomes" id="UP001501697"/>
    </source>
</evidence>
<evidence type="ECO:0000313" key="3">
    <source>
        <dbReference type="EMBL" id="GAA3640237.1"/>
    </source>
</evidence>
<dbReference type="InterPro" id="IPR050312">
    <property type="entry name" value="IolE/XylAMocC-like"/>
</dbReference>
<dbReference type="PANTHER" id="PTHR12110">
    <property type="entry name" value="HYDROXYPYRUVATE ISOMERASE"/>
    <property type="match status" value="1"/>
</dbReference>
<evidence type="ECO:0000256" key="1">
    <source>
        <dbReference type="ARBA" id="ARBA00023277"/>
    </source>
</evidence>
<keyword evidence="1" id="KW-0119">Carbohydrate metabolism</keyword>
<keyword evidence="4" id="KW-1185">Reference proteome</keyword>
<keyword evidence="3" id="KW-0413">Isomerase</keyword>
<dbReference type="RefSeq" id="WP_344739045.1">
    <property type="nucleotide sequence ID" value="NZ_BAAAYU010000005.1"/>
</dbReference>
<dbReference type="Gene3D" id="3.20.20.150">
    <property type="entry name" value="Divalent-metal-dependent TIM barrel enzymes"/>
    <property type="match status" value="1"/>
</dbReference>
<dbReference type="PANTHER" id="PTHR12110:SF53">
    <property type="entry name" value="BLR5974 PROTEIN"/>
    <property type="match status" value="1"/>
</dbReference>
<dbReference type="Pfam" id="PF01261">
    <property type="entry name" value="AP_endonuc_2"/>
    <property type="match status" value="1"/>
</dbReference>
<accession>A0ABP7ATH3</accession>
<dbReference type="EMBL" id="BAAAYU010000005">
    <property type="protein sequence ID" value="GAA3640237.1"/>
    <property type="molecule type" value="Genomic_DNA"/>
</dbReference>
<evidence type="ECO:0000259" key="2">
    <source>
        <dbReference type="Pfam" id="PF01261"/>
    </source>
</evidence>
<feature type="domain" description="Xylose isomerase-like TIM barrel" evidence="2">
    <location>
        <begin position="39"/>
        <end position="286"/>
    </location>
</feature>